<sequence>MSDHEDPGETFIVEFMGEERCLTRAQLQRAPCSLLSTALLETEVSDGVKRLHIPSEARPCDANNPADALPRCAVWNGGKHLFHAVIDCYMVSPNRSGFPDDKGKRPLLTAERLLAALDYFAIPFELRPPGARMLGRIQELRPRNMDHLKRLLMRAVQMMEKDLDAWHATKKTPRTANFFEETPGGTSMRMHPDIDHNAMS</sequence>
<comment type="caution">
    <text evidence="2">The sequence shown here is derived from an EMBL/GenBank/DDBJ whole genome shotgun (WGS) entry which is preliminary data.</text>
</comment>
<reference evidence="2 3" key="1">
    <citation type="journal article" date="2024" name="Nat. Commun.">
        <title>Phylogenomics reveals the evolutionary origins of lichenization in chlorophyte algae.</title>
        <authorList>
            <person name="Puginier C."/>
            <person name="Libourel C."/>
            <person name="Otte J."/>
            <person name="Skaloud P."/>
            <person name="Haon M."/>
            <person name="Grisel S."/>
            <person name="Petersen M."/>
            <person name="Berrin J.G."/>
            <person name="Delaux P.M."/>
            <person name="Dal Grande F."/>
            <person name="Keller J."/>
        </authorList>
    </citation>
    <scope>NUCLEOTIDE SEQUENCE [LARGE SCALE GENOMIC DNA]</scope>
    <source>
        <strain evidence="2 3">SAG 2036</strain>
    </source>
</reference>
<accession>A0AAW1PWS9</accession>
<evidence type="ECO:0000313" key="3">
    <source>
        <dbReference type="Proteomes" id="UP001465755"/>
    </source>
</evidence>
<dbReference type="AlphaFoldDB" id="A0AAW1PWS9"/>
<feature type="region of interest" description="Disordered" evidence="1">
    <location>
        <begin position="176"/>
        <end position="200"/>
    </location>
</feature>
<dbReference type="EMBL" id="JALJOQ010000006">
    <property type="protein sequence ID" value="KAK9812457.1"/>
    <property type="molecule type" value="Genomic_DNA"/>
</dbReference>
<name>A0AAW1PWS9_9CHLO</name>
<gene>
    <name evidence="2" type="ORF">WJX73_001165</name>
</gene>
<proteinExistence type="predicted"/>
<evidence type="ECO:0000313" key="2">
    <source>
        <dbReference type="EMBL" id="KAK9812457.1"/>
    </source>
</evidence>
<evidence type="ECO:0000256" key="1">
    <source>
        <dbReference type="SAM" id="MobiDB-lite"/>
    </source>
</evidence>
<feature type="compositionally biased region" description="Basic and acidic residues" evidence="1">
    <location>
        <begin position="190"/>
        <end position="200"/>
    </location>
</feature>
<organism evidence="2 3">
    <name type="scientific">Symbiochloris irregularis</name>
    <dbReference type="NCBI Taxonomy" id="706552"/>
    <lineage>
        <taxon>Eukaryota</taxon>
        <taxon>Viridiplantae</taxon>
        <taxon>Chlorophyta</taxon>
        <taxon>core chlorophytes</taxon>
        <taxon>Trebouxiophyceae</taxon>
        <taxon>Trebouxiales</taxon>
        <taxon>Trebouxiaceae</taxon>
        <taxon>Symbiochloris</taxon>
    </lineage>
</organism>
<protein>
    <submittedName>
        <fullName evidence="2">Uncharacterized protein</fullName>
    </submittedName>
</protein>
<dbReference type="Proteomes" id="UP001465755">
    <property type="component" value="Unassembled WGS sequence"/>
</dbReference>
<keyword evidence="3" id="KW-1185">Reference proteome</keyword>